<dbReference type="AlphaFoldDB" id="A0A1S6QGT9"/>
<feature type="domain" description="ABC-2 type transporter transmembrane" evidence="8">
    <location>
        <begin position="353"/>
        <end position="692"/>
    </location>
</feature>
<evidence type="ECO:0000256" key="7">
    <source>
        <dbReference type="SAM" id="Phobius"/>
    </source>
</evidence>
<evidence type="ECO:0000313" key="9">
    <source>
        <dbReference type="EMBL" id="AQW20823.1"/>
    </source>
</evidence>
<comment type="subcellular location">
    <subcellularLocation>
        <location evidence="1">Membrane</location>
        <topology evidence="1">Multi-pass membrane protein</topology>
    </subcellularLocation>
</comment>
<dbReference type="GO" id="GO:0016020">
    <property type="term" value="C:membrane"/>
    <property type="evidence" value="ECO:0007669"/>
    <property type="project" value="UniProtKB-SubCell"/>
</dbReference>
<evidence type="ECO:0000256" key="1">
    <source>
        <dbReference type="ARBA" id="ARBA00004141"/>
    </source>
</evidence>
<name>A0A1S6QGT9_9LACO</name>
<evidence type="ECO:0000259" key="8">
    <source>
        <dbReference type="Pfam" id="PF12698"/>
    </source>
</evidence>
<feature type="transmembrane region" description="Helical" evidence="7">
    <location>
        <begin position="518"/>
        <end position="539"/>
    </location>
</feature>
<dbReference type="Proteomes" id="UP000030361">
    <property type="component" value="Chromosome"/>
</dbReference>
<keyword evidence="10" id="KW-1185">Reference proteome</keyword>
<dbReference type="InterPro" id="IPR017500">
    <property type="entry name" value="Phage_infect_YhgE_N"/>
</dbReference>
<dbReference type="EMBL" id="CP018906">
    <property type="protein sequence ID" value="AQW20823.1"/>
    <property type="molecule type" value="Genomic_DNA"/>
</dbReference>
<feature type="coiled-coil region" evidence="5">
    <location>
        <begin position="448"/>
        <end position="475"/>
    </location>
</feature>
<reference evidence="9 10" key="1">
    <citation type="journal article" date="2015" name="Genome Announc.">
        <title>Genome Sequence of Lactobacillus curieae CCTCC M 2011381T, a Novel Producer of Gamma-aminobutyric Acid.</title>
        <authorList>
            <person name="Wang Y."/>
            <person name="Wang Y."/>
            <person name="Lang C."/>
            <person name="Wei D."/>
            <person name="Xu P."/>
            <person name="Xie J."/>
        </authorList>
    </citation>
    <scope>NUCLEOTIDE SEQUENCE [LARGE SCALE GENOMIC DNA]</scope>
    <source>
        <strain evidence="9 10">CCTCC M 2011381</strain>
    </source>
</reference>
<feature type="transmembrane region" description="Helical" evidence="7">
    <location>
        <begin position="671"/>
        <end position="691"/>
    </location>
</feature>
<dbReference type="Pfam" id="PF12698">
    <property type="entry name" value="ABC2_membrane_3"/>
    <property type="match status" value="1"/>
</dbReference>
<evidence type="ECO:0000256" key="6">
    <source>
        <dbReference type="SAM" id="MobiDB-lite"/>
    </source>
</evidence>
<feature type="transmembrane region" description="Helical" evidence="7">
    <location>
        <begin position="590"/>
        <end position="613"/>
    </location>
</feature>
<dbReference type="PANTHER" id="PTHR43077">
    <property type="entry name" value="TRANSPORT PERMEASE YVFS-RELATED"/>
    <property type="match status" value="1"/>
</dbReference>
<dbReference type="eggNOG" id="COG1511">
    <property type="taxonomic scope" value="Bacteria"/>
</dbReference>
<dbReference type="NCBIfam" id="TIGR03062">
    <property type="entry name" value="pip_yhgE_Cterm"/>
    <property type="match status" value="1"/>
</dbReference>
<protein>
    <submittedName>
        <fullName evidence="9">Phage infection protein</fullName>
    </submittedName>
</protein>
<evidence type="ECO:0000313" key="10">
    <source>
        <dbReference type="Proteomes" id="UP000030361"/>
    </source>
</evidence>
<feature type="region of interest" description="Disordered" evidence="6">
    <location>
        <begin position="393"/>
        <end position="417"/>
    </location>
</feature>
<gene>
    <name evidence="9" type="ORF">PL11_002275</name>
</gene>
<keyword evidence="4 7" id="KW-0472">Membrane</keyword>
<evidence type="ECO:0000256" key="5">
    <source>
        <dbReference type="SAM" id="Coils"/>
    </source>
</evidence>
<feature type="transmembrane region" description="Helical" evidence="7">
    <location>
        <begin position="620"/>
        <end position="639"/>
    </location>
</feature>
<dbReference type="InterPro" id="IPR017501">
    <property type="entry name" value="Phage_infect_YhgE_C"/>
</dbReference>
<dbReference type="Gene3D" id="3.40.1710.10">
    <property type="entry name" value="abc type-2 transporter like domain"/>
    <property type="match status" value="1"/>
</dbReference>
<dbReference type="GO" id="GO:0140359">
    <property type="term" value="F:ABC-type transporter activity"/>
    <property type="evidence" value="ECO:0007669"/>
    <property type="project" value="InterPro"/>
</dbReference>
<keyword evidence="2 7" id="KW-0812">Transmembrane</keyword>
<dbReference type="PANTHER" id="PTHR43077:SF10">
    <property type="entry name" value="TRANSPORT PERMEASE PROTEIN"/>
    <property type="match status" value="1"/>
</dbReference>
<evidence type="ECO:0000256" key="4">
    <source>
        <dbReference type="ARBA" id="ARBA00023136"/>
    </source>
</evidence>
<keyword evidence="5" id="KW-0175">Coiled coil</keyword>
<evidence type="ECO:0000256" key="2">
    <source>
        <dbReference type="ARBA" id="ARBA00022692"/>
    </source>
</evidence>
<dbReference type="OrthoDB" id="9811483at2"/>
<proteinExistence type="predicted"/>
<dbReference type="InterPro" id="IPR051328">
    <property type="entry name" value="T7SS_ABC-Transporter"/>
</dbReference>
<keyword evidence="3 7" id="KW-1133">Transmembrane helix</keyword>
<dbReference type="KEGG" id="lcu:PL11_002275"/>
<evidence type="ECO:0000256" key="3">
    <source>
        <dbReference type="ARBA" id="ARBA00022989"/>
    </source>
</evidence>
<accession>A0A1S6QGT9</accession>
<feature type="transmembrane region" description="Helical" evidence="7">
    <location>
        <begin position="560"/>
        <end position="584"/>
    </location>
</feature>
<sequence length="715" mass="78964">MKNTIFKLFKRDMSKIIHSKPVLITILAFCLVPASYAVLNIKASWDPYSTQNIRRLPIAVVNDDEGSTLNGKNINVGKEVISKLKKNHDVKWMITNDWDGNNGLDQGKYYAMIEIPSDFSSRLASLASDNPQKPTVVYKSNEKLNPAATKITGQAKDTLTEQIRSNFTQLSGSLVLKKLNQVGADLDLHRPEILGIRNSLNDSIGEIKRADQHLNRVNRNSKDVQKYLKTVKNGIPKVSAQITDLSNILSQQQNLISTTKNNLDATKNSVSNAMDSIQNQSDSLQSAISGIDPETNSGQTLARQAKVASRAGNALVAGLNDGIRVFDIVGSIIPSNRINNLVVSFTNAKKQIKQQQRYLNELQTGSGKNTTRFTNKINNLNDKIQDELGSAATTANSTENRLDSLGDTTASDSSNNSDLISSLREVIPELKAMQSAGNSISGLSVNRVKSVQEKLDNIKSQLSDLDDQLSFLNSRNLDKLINLLGKDPDIASILASPIKLKSKELYNMGVFGYGATPFYTVLSIWIGVLLLTTIISWKYAVGSTMRENKIRYYQTYGGKFLLYLTIAFTQTLFTFIGEIGFLGIRPHSLLAFILIDFFTALVFTMIIFSLVFSFGNVGKVVGVLLMILQIFGTGGLYPLEVIPRGLTSLTPYLPFTYAISAFREAISGPDWGIFFNDLLILAGFGLFFVILTPISRRLFRKPIHALEEGFEKSQL</sequence>
<dbReference type="InterPro" id="IPR013525">
    <property type="entry name" value="ABC2_TM"/>
</dbReference>
<dbReference type="NCBIfam" id="TIGR03061">
    <property type="entry name" value="pip_yhgE_Nterm"/>
    <property type="match status" value="1"/>
</dbReference>
<organism evidence="9 10">
    <name type="scientific">Lentilactobacillus curieae</name>
    <dbReference type="NCBI Taxonomy" id="1138822"/>
    <lineage>
        <taxon>Bacteria</taxon>
        <taxon>Bacillati</taxon>
        <taxon>Bacillota</taxon>
        <taxon>Bacilli</taxon>
        <taxon>Lactobacillales</taxon>
        <taxon>Lactobacillaceae</taxon>
        <taxon>Lentilactobacillus</taxon>
    </lineage>
</organism>